<dbReference type="HOGENOM" id="CLU_397960_0_0_1"/>
<keyword evidence="4" id="KW-0862">Zinc</keyword>
<dbReference type="Gene3D" id="4.10.240.10">
    <property type="entry name" value="Zn(2)-C6 fungal-type DNA-binding domain"/>
    <property type="match status" value="1"/>
</dbReference>
<evidence type="ECO:0000256" key="2">
    <source>
        <dbReference type="ARBA" id="ARBA00022723"/>
    </source>
</evidence>
<dbReference type="AlphaFoldDB" id="W9JF25"/>
<dbReference type="GO" id="GO:0005634">
    <property type="term" value="C:nucleus"/>
    <property type="evidence" value="ECO:0007669"/>
    <property type="project" value="UniProtKB-SubCell"/>
</dbReference>
<dbReference type="PANTHER" id="PTHR46481:SF10">
    <property type="entry name" value="ZINC FINGER BED DOMAIN-CONTAINING PROTEIN 39"/>
    <property type="match status" value="1"/>
</dbReference>
<evidence type="ECO:0000256" key="5">
    <source>
        <dbReference type="ARBA" id="ARBA00023242"/>
    </source>
</evidence>
<feature type="region of interest" description="Disordered" evidence="6">
    <location>
        <begin position="390"/>
        <end position="421"/>
    </location>
</feature>
<dbReference type="InterPro" id="IPR012337">
    <property type="entry name" value="RNaseH-like_sf"/>
</dbReference>
<evidence type="ECO:0000256" key="6">
    <source>
        <dbReference type="SAM" id="MobiDB-lite"/>
    </source>
</evidence>
<keyword evidence="2" id="KW-0479">Metal-binding</keyword>
<evidence type="ECO:0000259" key="7">
    <source>
        <dbReference type="PROSITE" id="PS50048"/>
    </source>
</evidence>
<evidence type="ECO:0000256" key="1">
    <source>
        <dbReference type="ARBA" id="ARBA00004123"/>
    </source>
</evidence>
<dbReference type="InterPro" id="IPR001138">
    <property type="entry name" value="Zn2Cys6_DnaBD"/>
</dbReference>
<dbReference type="SMART" id="SM00066">
    <property type="entry name" value="GAL4"/>
    <property type="match status" value="1"/>
</dbReference>
<reference evidence="8" key="2">
    <citation type="submission" date="2012-06" db="EMBL/GenBank/DDBJ databases">
        <title>Annotation of the Genome Sequence of Fusarium oxysporum Fo47.</title>
        <authorList>
            <consortium name="The Broad Institute Genomics Platform"/>
            <person name="Ma L.-J."/>
            <person name="Corby-Kistler H."/>
            <person name="Broz K."/>
            <person name="Gale L.R."/>
            <person name="Jonkers W."/>
            <person name="O'Donnell K."/>
            <person name="Ploetz R."/>
            <person name="Steinberg C."/>
            <person name="Schwartz D.C."/>
            <person name="VanEtten H."/>
            <person name="Zhou S."/>
            <person name="Young S.K."/>
            <person name="Zeng Q."/>
            <person name="Gargeya S."/>
            <person name="Fitzgerald M."/>
            <person name="Abouelleil A."/>
            <person name="Alvarado L."/>
            <person name="Chapman S.B."/>
            <person name="Gainer-Dewar J."/>
            <person name="Goldberg J."/>
            <person name="Griggs A."/>
            <person name="Gujja S."/>
            <person name="Hansen M."/>
            <person name="Howarth C."/>
            <person name="Imamovic A."/>
            <person name="Ireland A."/>
            <person name="Larimer J."/>
            <person name="McCowan C."/>
            <person name="Murphy C."/>
            <person name="Pearson M."/>
            <person name="Poon T.W."/>
            <person name="Priest M."/>
            <person name="Roberts A."/>
            <person name="Saif S."/>
            <person name="Shea T."/>
            <person name="Sykes S."/>
            <person name="Wortman J."/>
            <person name="Nusbaum C."/>
            <person name="Birren B."/>
        </authorList>
    </citation>
    <scope>NUCLEOTIDE SEQUENCE</scope>
    <source>
        <strain evidence="8">Fo47</strain>
    </source>
</reference>
<dbReference type="SUPFAM" id="SSF53098">
    <property type="entry name" value="Ribonuclease H-like"/>
    <property type="match status" value="1"/>
</dbReference>
<feature type="region of interest" description="Disordered" evidence="6">
    <location>
        <begin position="656"/>
        <end position="692"/>
    </location>
</feature>
<accession>W9JF25</accession>
<reference evidence="8" key="1">
    <citation type="submission" date="2011-06" db="EMBL/GenBank/DDBJ databases">
        <title>The Genome Sequence of Fusarium oxysporum Fo47.</title>
        <authorList>
            <consortium name="The Broad Institute Genome Sequencing Platform"/>
            <person name="Ma L.-J."/>
            <person name="Gale L.R."/>
            <person name="Schwartz D.C."/>
            <person name="Zhou S."/>
            <person name="Corby-Kistler H."/>
            <person name="Young S.K."/>
            <person name="Zeng Q."/>
            <person name="Gargeya S."/>
            <person name="Fitzgerald M."/>
            <person name="Haas B."/>
            <person name="Abouelleil A."/>
            <person name="Alvarado L."/>
            <person name="Arachchi H.M."/>
            <person name="Berlin A."/>
            <person name="Brown A."/>
            <person name="Chapman S.B."/>
            <person name="Chen Z."/>
            <person name="Dunbar C."/>
            <person name="Freedman E."/>
            <person name="Gearin G."/>
            <person name="Gellesch M."/>
            <person name="Goldberg J."/>
            <person name="Griggs A."/>
            <person name="Gujja S."/>
            <person name="Heiman D."/>
            <person name="Howarth C."/>
            <person name="Larson L."/>
            <person name="Lui A."/>
            <person name="MacDonald P.J.P."/>
            <person name="Mehta T."/>
            <person name="Montmayeur A."/>
            <person name="Murphy C."/>
            <person name="Neiman D."/>
            <person name="Pearson M."/>
            <person name="Priest M."/>
            <person name="Roberts A."/>
            <person name="Saif S."/>
            <person name="Shea T."/>
            <person name="Shenoy N."/>
            <person name="Sisk P."/>
            <person name="Stolte C."/>
            <person name="Sykes S."/>
            <person name="Wortman J."/>
            <person name="Nusbaum C."/>
            <person name="Birren B."/>
        </authorList>
    </citation>
    <scope>NUCLEOTIDE SEQUENCE [LARGE SCALE GENOMIC DNA]</scope>
    <source>
        <strain evidence="8">Fo47</strain>
    </source>
</reference>
<evidence type="ECO:0000256" key="3">
    <source>
        <dbReference type="ARBA" id="ARBA00022771"/>
    </source>
</evidence>
<feature type="region of interest" description="Disordered" evidence="6">
    <location>
        <begin position="39"/>
        <end position="84"/>
    </location>
</feature>
<feature type="region of interest" description="Disordered" evidence="6">
    <location>
        <begin position="137"/>
        <end position="181"/>
    </location>
</feature>
<evidence type="ECO:0000313" key="8">
    <source>
        <dbReference type="EMBL" id="EWZ28245.1"/>
    </source>
</evidence>
<keyword evidence="5" id="KW-0539">Nucleus</keyword>
<dbReference type="EMBL" id="JH717929">
    <property type="protein sequence ID" value="EWZ28245.1"/>
    <property type="molecule type" value="Genomic_DNA"/>
</dbReference>
<keyword evidence="3" id="KW-0863">Zinc-finger</keyword>
<organism evidence="8">
    <name type="scientific">Fusarium oxysporum Fo47</name>
    <dbReference type="NCBI Taxonomy" id="660027"/>
    <lineage>
        <taxon>Eukaryota</taxon>
        <taxon>Fungi</taxon>
        <taxon>Dikarya</taxon>
        <taxon>Ascomycota</taxon>
        <taxon>Pezizomycotina</taxon>
        <taxon>Sordariomycetes</taxon>
        <taxon>Hypocreomycetidae</taxon>
        <taxon>Hypocreales</taxon>
        <taxon>Nectriaceae</taxon>
        <taxon>Fusarium</taxon>
        <taxon>Fusarium oxysporum species complex</taxon>
    </lineage>
</organism>
<name>W9JF25_FUSOX</name>
<gene>
    <name evidence="8" type="ORF">FOZG_18043</name>
</gene>
<dbReference type="PROSITE" id="PS00463">
    <property type="entry name" value="ZN2_CY6_FUNGAL_1"/>
    <property type="match status" value="1"/>
</dbReference>
<dbReference type="PANTHER" id="PTHR46481">
    <property type="entry name" value="ZINC FINGER BED DOMAIN-CONTAINING PROTEIN 4"/>
    <property type="match status" value="1"/>
</dbReference>
<dbReference type="CDD" id="cd00067">
    <property type="entry name" value="GAL4"/>
    <property type="match status" value="1"/>
</dbReference>
<proteinExistence type="predicted"/>
<dbReference type="PROSITE" id="PS50048">
    <property type="entry name" value="ZN2_CY6_FUNGAL_2"/>
    <property type="match status" value="1"/>
</dbReference>
<dbReference type="InterPro" id="IPR036864">
    <property type="entry name" value="Zn2-C6_fun-type_DNA-bd_sf"/>
</dbReference>
<dbReference type="SUPFAM" id="SSF57701">
    <property type="entry name" value="Zn2/Cys6 DNA-binding domain"/>
    <property type="match status" value="1"/>
</dbReference>
<feature type="compositionally biased region" description="Polar residues" evidence="6">
    <location>
        <begin position="146"/>
        <end position="163"/>
    </location>
</feature>
<dbReference type="InterPro" id="IPR052035">
    <property type="entry name" value="ZnF_BED_domain_contain"/>
</dbReference>
<comment type="subcellular location">
    <subcellularLocation>
        <location evidence="1">Nucleus</location>
    </subcellularLocation>
</comment>
<dbReference type="GO" id="GO:0008270">
    <property type="term" value="F:zinc ion binding"/>
    <property type="evidence" value="ECO:0007669"/>
    <property type="project" value="UniProtKB-KW"/>
</dbReference>
<protein>
    <recommendedName>
        <fullName evidence="7">Zn(2)-C6 fungal-type domain-containing protein</fullName>
    </recommendedName>
</protein>
<evidence type="ECO:0000256" key="4">
    <source>
        <dbReference type="ARBA" id="ARBA00022833"/>
    </source>
</evidence>
<dbReference type="VEuPathDB" id="FungiDB:FOZG_18043"/>
<dbReference type="GO" id="GO:0000981">
    <property type="term" value="F:DNA-binding transcription factor activity, RNA polymerase II-specific"/>
    <property type="evidence" value="ECO:0007669"/>
    <property type="project" value="InterPro"/>
</dbReference>
<sequence length="692" mass="76332">MPYQYPPLPPVDIETGMSPQGFMLCTVPSQQLSSLSMFDIRDPRSPNQGHDLSIKGAFSAPTGDPLHPGETDEQSQQMGTKKRSKLGYHRISVACGHCRRRKIRCITSSSDVQGRCINCIRLRKECSCFPVDQTSTYDSRAKKTSRSSTEVKGNSATTISNPVKQPRKLRPPFSPSTKNATSIAVPTAIEVTRTEGFPPEMRASYASPTNQKPFGIRNQDLSNWMLADADQSPTSNTGELNPTWQTYPSESPMSTQFSPFASVPLSSVGWTSGSSKPTSHGDVDLAWGPYAHPVRSMLYGGEPLASYHPSQYPLMASSRQFERRPSALSDVYITSMSGVIPGFEACTSSNMNPTVPLSAGAVTPANHPAWDQSQPLPGYTFTKNQDAYAGGWPSGRNGRVHPLQVAGPSQTQEGGSPDFPTIGRSNLYQSRLLAFRRQIGSHAGENIAYTVRNVVRDWEINYASVTQADTEARRTRCFGHILDLVAQTLLHGDNAVSFELQSEASGMLEQAEEDLEHWRAKGPVGKPHNIVKFIRASPQRTEAFKAYAREQEEADIYKLAKESTAELEVIQNNATRWNSTYMMIERGLIKQSELNNFIQELGKVLGEVSHIVEPIYNMTMRTQGWGTSGGHGRLWEVMTGMEFVLEHLGDWKVPYEDETASSDTEERRMIQGEEPELATGVKSTPARPSTVG</sequence>
<feature type="domain" description="Zn(2)-C6 fungal-type" evidence="7">
    <location>
        <begin position="94"/>
        <end position="127"/>
    </location>
</feature>
<dbReference type="Proteomes" id="UP000030766">
    <property type="component" value="Unassembled WGS sequence"/>
</dbReference>